<proteinExistence type="predicted"/>
<comment type="caution">
    <text evidence="1">The sequence shown here is derived from an EMBL/GenBank/DDBJ whole genome shotgun (WGS) entry which is preliminary data.</text>
</comment>
<dbReference type="EMBL" id="JACXVP010000003">
    <property type="protein sequence ID" value="KAG5619331.1"/>
    <property type="molecule type" value="Genomic_DNA"/>
</dbReference>
<gene>
    <name evidence="1" type="ORF">H5410_019155</name>
</gene>
<sequence length="86" mass="9895">MQQNPSLFPSHLLPAPIQALNNLSKAISDRRLDSEQSRKRMIDRHFSLELNVQSCTDRKYNALVVVISGNVVHIDDHVRSWTAWTK</sequence>
<dbReference type="Proteomes" id="UP000824120">
    <property type="component" value="Chromosome 3"/>
</dbReference>
<name>A0A9J6A4W5_SOLCO</name>
<organism evidence="1 2">
    <name type="scientific">Solanum commersonii</name>
    <name type="common">Commerson's wild potato</name>
    <name type="synonym">Commerson's nightshade</name>
    <dbReference type="NCBI Taxonomy" id="4109"/>
    <lineage>
        <taxon>Eukaryota</taxon>
        <taxon>Viridiplantae</taxon>
        <taxon>Streptophyta</taxon>
        <taxon>Embryophyta</taxon>
        <taxon>Tracheophyta</taxon>
        <taxon>Spermatophyta</taxon>
        <taxon>Magnoliopsida</taxon>
        <taxon>eudicotyledons</taxon>
        <taxon>Gunneridae</taxon>
        <taxon>Pentapetalae</taxon>
        <taxon>asterids</taxon>
        <taxon>lamiids</taxon>
        <taxon>Solanales</taxon>
        <taxon>Solanaceae</taxon>
        <taxon>Solanoideae</taxon>
        <taxon>Solaneae</taxon>
        <taxon>Solanum</taxon>
    </lineage>
</organism>
<dbReference type="AlphaFoldDB" id="A0A9J6A4W5"/>
<keyword evidence="2" id="KW-1185">Reference proteome</keyword>
<accession>A0A9J6A4W5</accession>
<evidence type="ECO:0000313" key="2">
    <source>
        <dbReference type="Proteomes" id="UP000824120"/>
    </source>
</evidence>
<evidence type="ECO:0000313" key="1">
    <source>
        <dbReference type="EMBL" id="KAG5619331.1"/>
    </source>
</evidence>
<reference evidence="1 2" key="1">
    <citation type="submission" date="2020-09" db="EMBL/GenBank/DDBJ databases">
        <title>De no assembly of potato wild relative species, Solanum commersonii.</title>
        <authorList>
            <person name="Cho K."/>
        </authorList>
    </citation>
    <scope>NUCLEOTIDE SEQUENCE [LARGE SCALE GENOMIC DNA]</scope>
    <source>
        <strain evidence="1">LZ3.2</strain>
        <tissue evidence="1">Leaf</tissue>
    </source>
</reference>
<protein>
    <submittedName>
        <fullName evidence="1">Uncharacterized protein</fullName>
    </submittedName>
</protein>